<dbReference type="FunCoup" id="A0A0P0XQ23">
    <property type="interactions" value="6"/>
</dbReference>
<gene>
    <name evidence="1" type="ordered locus">Os09g0545550</name>
    <name evidence="1" type="ORF">OSNPB_090545550</name>
</gene>
<evidence type="ECO:0000313" key="2">
    <source>
        <dbReference type="Proteomes" id="UP000059680"/>
    </source>
</evidence>
<dbReference type="Gramene" id="Os09t0545550-00">
    <property type="protein sequence ID" value="Os09t0545550-00"/>
    <property type="gene ID" value="Os09g0545550"/>
</dbReference>
<reference evidence="2" key="1">
    <citation type="journal article" date="2005" name="Nature">
        <title>The map-based sequence of the rice genome.</title>
        <authorList>
            <consortium name="International rice genome sequencing project (IRGSP)"/>
            <person name="Matsumoto T."/>
            <person name="Wu J."/>
            <person name="Kanamori H."/>
            <person name="Katayose Y."/>
            <person name="Fujisawa M."/>
            <person name="Namiki N."/>
            <person name="Mizuno H."/>
            <person name="Yamamoto K."/>
            <person name="Antonio B.A."/>
            <person name="Baba T."/>
            <person name="Sakata K."/>
            <person name="Nagamura Y."/>
            <person name="Aoki H."/>
            <person name="Arikawa K."/>
            <person name="Arita K."/>
            <person name="Bito T."/>
            <person name="Chiden Y."/>
            <person name="Fujitsuka N."/>
            <person name="Fukunaka R."/>
            <person name="Hamada M."/>
            <person name="Harada C."/>
            <person name="Hayashi A."/>
            <person name="Hijishita S."/>
            <person name="Honda M."/>
            <person name="Hosokawa S."/>
            <person name="Ichikawa Y."/>
            <person name="Idonuma A."/>
            <person name="Iijima M."/>
            <person name="Ikeda M."/>
            <person name="Ikeno M."/>
            <person name="Ito K."/>
            <person name="Ito S."/>
            <person name="Ito T."/>
            <person name="Ito Y."/>
            <person name="Ito Y."/>
            <person name="Iwabuchi A."/>
            <person name="Kamiya K."/>
            <person name="Karasawa W."/>
            <person name="Kurita K."/>
            <person name="Katagiri S."/>
            <person name="Kikuta A."/>
            <person name="Kobayashi H."/>
            <person name="Kobayashi N."/>
            <person name="Machita K."/>
            <person name="Maehara T."/>
            <person name="Masukawa M."/>
            <person name="Mizubayashi T."/>
            <person name="Mukai Y."/>
            <person name="Nagasaki H."/>
            <person name="Nagata Y."/>
            <person name="Naito S."/>
            <person name="Nakashima M."/>
            <person name="Nakama Y."/>
            <person name="Nakamichi Y."/>
            <person name="Nakamura M."/>
            <person name="Meguro A."/>
            <person name="Negishi M."/>
            <person name="Ohta I."/>
            <person name="Ohta T."/>
            <person name="Okamoto M."/>
            <person name="Ono N."/>
            <person name="Saji S."/>
            <person name="Sakaguchi M."/>
            <person name="Sakai K."/>
            <person name="Shibata M."/>
            <person name="Shimokawa T."/>
            <person name="Song J."/>
            <person name="Takazaki Y."/>
            <person name="Terasawa K."/>
            <person name="Tsugane M."/>
            <person name="Tsuji K."/>
            <person name="Ueda S."/>
            <person name="Waki K."/>
            <person name="Yamagata H."/>
            <person name="Yamamoto M."/>
            <person name="Yamamoto S."/>
            <person name="Yamane H."/>
            <person name="Yoshiki S."/>
            <person name="Yoshihara R."/>
            <person name="Yukawa K."/>
            <person name="Zhong H."/>
            <person name="Yano M."/>
            <person name="Yuan Q."/>
            <person name="Ouyang S."/>
            <person name="Liu J."/>
            <person name="Jones K.M."/>
            <person name="Gansberger K."/>
            <person name="Moffat K."/>
            <person name="Hill J."/>
            <person name="Bera J."/>
            <person name="Fadrosh D."/>
            <person name="Jin S."/>
            <person name="Johri S."/>
            <person name="Kim M."/>
            <person name="Overton L."/>
            <person name="Reardon M."/>
            <person name="Tsitrin T."/>
            <person name="Vuong H."/>
            <person name="Weaver B."/>
            <person name="Ciecko A."/>
            <person name="Tallon L."/>
            <person name="Jackson J."/>
            <person name="Pai G."/>
            <person name="Aken S.V."/>
            <person name="Utterback T."/>
            <person name="Reidmuller S."/>
            <person name="Feldblyum T."/>
            <person name="Hsiao J."/>
            <person name="Zismann V."/>
            <person name="Iobst S."/>
            <person name="de Vazeille A.R."/>
            <person name="Buell C.R."/>
            <person name="Ying K."/>
            <person name="Li Y."/>
            <person name="Lu T."/>
            <person name="Huang Y."/>
            <person name="Zhao Q."/>
            <person name="Feng Q."/>
            <person name="Zhang L."/>
            <person name="Zhu J."/>
            <person name="Weng Q."/>
            <person name="Mu J."/>
            <person name="Lu Y."/>
            <person name="Fan D."/>
            <person name="Liu Y."/>
            <person name="Guan J."/>
            <person name="Zhang Y."/>
            <person name="Yu S."/>
            <person name="Liu X."/>
            <person name="Zhang Y."/>
            <person name="Hong G."/>
            <person name="Han B."/>
            <person name="Choisne N."/>
            <person name="Demange N."/>
            <person name="Orjeda G."/>
            <person name="Samain S."/>
            <person name="Cattolico L."/>
            <person name="Pelletier E."/>
            <person name="Couloux A."/>
            <person name="Segurens B."/>
            <person name="Wincker P."/>
            <person name="D'Hont A."/>
            <person name="Scarpelli C."/>
            <person name="Weissenbach J."/>
            <person name="Salanoubat M."/>
            <person name="Quetier F."/>
            <person name="Yu Y."/>
            <person name="Kim H.R."/>
            <person name="Rambo T."/>
            <person name="Currie J."/>
            <person name="Collura K."/>
            <person name="Luo M."/>
            <person name="Yang T."/>
            <person name="Ammiraju J.S.S."/>
            <person name="Engler F."/>
            <person name="Soderlund C."/>
            <person name="Wing R.A."/>
            <person name="Palmer L.E."/>
            <person name="de la Bastide M."/>
            <person name="Spiegel L."/>
            <person name="Nascimento L."/>
            <person name="Zutavern T."/>
            <person name="O'Shaughnessy A."/>
            <person name="Dike S."/>
            <person name="Dedhia N."/>
            <person name="Preston R."/>
            <person name="Balija V."/>
            <person name="McCombie W.R."/>
            <person name="Chow T."/>
            <person name="Chen H."/>
            <person name="Chung M."/>
            <person name="Chen C."/>
            <person name="Shaw J."/>
            <person name="Wu H."/>
            <person name="Hsiao K."/>
            <person name="Chao Y."/>
            <person name="Chu M."/>
            <person name="Cheng C."/>
            <person name="Hour A."/>
            <person name="Lee P."/>
            <person name="Lin S."/>
            <person name="Lin Y."/>
            <person name="Liou J."/>
            <person name="Liu S."/>
            <person name="Hsing Y."/>
            <person name="Raghuvanshi S."/>
            <person name="Mohanty A."/>
            <person name="Bharti A.K."/>
            <person name="Gaur A."/>
            <person name="Gupta V."/>
            <person name="Kumar D."/>
            <person name="Ravi V."/>
            <person name="Vij S."/>
            <person name="Kapur A."/>
            <person name="Khurana P."/>
            <person name="Khurana P."/>
            <person name="Khurana J.P."/>
            <person name="Tyagi A.K."/>
            <person name="Gaikwad K."/>
            <person name="Singh A."/>
            <person name="Dalal V."/>
            <person name="Srivastava S."/>
            <person name="Dixit A."/>
            <person name="Pal A.K."/>
            <person name="Ghazi I.A."/>
            <person name="Yadav M."/>
            <person name="Pandit A."/>
            <person name="Bhargava A."/>
            <person name="Sureshbabu K."/>
            <person name="Batra K."/>
            <person name="Sharma T.R."/>
            <person name="Mohapatra T."/>
            <person name="Singh N.K."/>
            <person name="Messing J."/>
            <person name="Nelson A.B."/>
            <person name="Fuks G."/>
            <person name="Kavchok S."/>
            <person name="Keizer G."/>
            <person name="Linton E."/>
            <person name="Llaca V."/>
            <person name="Song R."/>
            <person name="Tanyolac B."/>
            <person name="Young S."/>
            <person name="Ho-Il K."/>
            <person name="Hahn J.H."/>
            <person name="Sangsakoo G."/>
            <person name="Vanavichit A."/>
            <person name="de Mattos Luiz.A.T."/>
            <person name="Zimmer P.D."/>
            <person name="Malone G."/>
            <person name="Dellagostin O."/>
            <person name="de Oliveira A.C."/>
            <person name="Bevan M."/>
            <person name="Bancroft I."/>
            <person name="Minx P."/>
            <person name="Cordum H."/>
            <person name="Wilson R."/>
            <person name="Cheng Z."/>
            <person name="Jin W."/>
            <person name="Jiang J."/>
            <person name="Leong S.A."/>
            <person name="Iwama H."/>
            <person name="Gojobori T."/>
            <person name="Itoh T."/>
            <person name="Niimura Y."/>
            <person name="Fujii Y."/>
            <person name="Habara T."/>
            <person name="Sakai H."/>
            <person name="Sato Y."/>
            <person name="Wilson G."/>
            <person name="Kumar K."/>
            <person name="McCouch S."/>
            <person name="Juretic N."/>
            <person name="Hoen D."/>
            <person name="Wright S."/>
            <person name="Bruskiewich R."/>
            <person name="Bureau T."/>
            <person name="Miyao A."/>
            <person name="Hirochika H."/>
            <person name="Nishikawa T."/>
            <person name="Kadowaki K."/>
            <person name="Sugiura M."/>
            <person name="Burr B."/>
            <person name="Sasaki T."/>
        </authorList>
    </citation>
    <scope>NUCLEOTIDE SEQUENCE [LARGE SCALE GENOMIC DNA]</scope>
    <source>
        <strain evidence="2">cv. Nipponbare</strain>
    </source>
</reference>
<keyword evidence="2" id="KW-1185">Reference proteome</keyword>
<evidence type="ECO:0000313" key="1">
    <source>
        <dbReference type="EMBL" id="BAT09248.1"/>
    </source>
</evidence>
<dbReference type="InParanoid" id="A0A0P0XQ23"/>
<dbReference type="AlphaFoldDB" id="A0A0P0XQ23"/>
<reference evidence="1 2" key="2">
    <citation type="journal article" date="2013" name="Plant Cell Physiol.">
        <title>Rice Annotation Project Database (RAP-DB): an integrative and interactive database for rice genomics.</title>
        <authorList>
            <person name="Sakai H."/>
            <person name="Lee S.S."/>
            <person name="Tanaka T."/>
            <person name="Numa H."/>
            <person name="Kim J."/>
            <person name="Kawahara Y."/>
            <person name="Wakimoto H."/>
            <person name="Yang C.C."/>
            <person name="Iwamoto M."/>
            <person name="Abe T."/>
            <person name="Yamada Y."/>
            <person name="Muto A."/>
            <person name="Inokuchi H."/>
            <person name="Ikemura T."/>
            <person name="Matsumoto T."/>
            <person name="Sasaki T."/>
            <person name="Itoh T."/>
        </authorList>
    </citation>
    <scope>NUCLEOTIDE SEQUENCE [LARGE SCALE GENOMIC DNA]</scope>
    <source>
        <strain evidence="2">cv. Nipponbare</strain>
    </source>
</reference>
<dbReference type="EMBL" id="AP014965">
    <property type="protein sequence ID" value="BAT09248.1"/>
    <property type="molecule type" value="Genomic_DNA"/>
</dbReference>
<reference evidence="1 2" key="3">
    <citation type="journal article" date="2013" name="Rice">
        <title>Improvement of the Oryza sativa Nipponbare reference genome using next generation sequence and optical map data.</title>
        <authorList>
            <person name="Kawahara Y."/>
            <person name="de la Bastide M."/>
            <person name="Hamilton J.P."/>
            <person name="Kanamori H."/>
            <person name="McCombie W.R."/>
            <person name="Ouyang S."/>
            <person name="Schwartz D.C."/>
            <person name="Tanaka T."/>
            <person name="Wu J."/>
            <person name="Zhou S."/>
            <person name="Childs K.L."/>
            <person name="Davidson R.M."/>
            <person name="Lin H."/>
            <person name="Quesada-Ocampo L."/>
            <person name="Vaillancourt B."/>
            <person name="Sakai H."/>
            <person name="Lee S.S."/>
            <person name="Kim J."/>
            <person name="Numa H."/>
            <person name="Itoh T."/>
            <person name="Buell C.R."/>
            <person name="Matsumoto T."/>
        </authorList>
    </citation>
    <scope>NUCLEOTIDE SEQUENCE [LARGE SCALE GENOMIC DNA]</scope>
    <source>
        <strain evidence="2">cv. Nipponbare</strain>
    </source>
</reference>
<sequence length="242" mass="25054">PLVPLDEVLHRVLGRLRCVLDDVETSPLHAAADVSTIPGVLVLSIVDVGHVGPPFPWQPSLGIDHVGHAALHEHHARERRAVRDRLPRPAEVGLHAAGGGAAEEVVVGVDVAVLEREAGGAGRRGEGLGGDGVLLAAEGEAGDDVAVLEDGGGVAEDEVDGAGDAAVAVELPVALGVQRVLVHPDAAAVQRRGVGVGQQRHRLLVLCSGRVLDGQINGDEANAINSCTHIYIVTFIHKENET</sequence>
<organism evidence="1 2">
    <name type="scientific">Oryza sativa subsp. japonica</name>
    <name type="common">Rice</name>
    <dbReference type="NCBI Taxonomy" id="39947"/>
    <lineage>
        <taxon>Eukaryota</taxon>
        <taxon>Viridiplantae</taxon>
        <taxon>Streptophyta</taxon>
        <taxon>Embryophyta</taxon>
        <taxon>Tracheophyta</taxon>
        <taxon>Spermatophyta</taxon>
        <taxon>Magnoliopsida</taxon>
        <taxon>Liliopsida</taxon>
        <taxon>Poales</taxon>
        <taxon>Poaceae</taxon>
        <taxon>BOP clade</taxon>
        <taxon>Oryzoideae</taxon>
        <taxon>Oryzeae</taxon>
        <taxon>Oryzinae</taxon>
        <taxon>Oryza</taxon>
        <taxon>Oryza sativa</taxon>
    </lineage>
</organism>
<dbReference type="PaxDb" id="39947-A0A0P0XQ23"/>
<accession>A0A0P0XQ23</accession>
<name>A0A0P0XQ23_ORYSJ</name>
<feature type="non-terminal residue" evidence="1">
    <location>
        <position position="1"/>
    </location>
</feature>
<dbReference type="Proteomes" id="UP000059680">
    <property type="component" value="Chromosome 9"/>
</dbReference>
<protein>
    <submittedName>
        <fullName evidence="1">Os09g0545550 protein</fullName>
    </submittedName>
</protein>
<proteinExistence type="predicted"/>